<keyword evidence="3" id="KW-1185">Reference proteome</keyword>
<sequence length="107" mass="11455">MALGLRVIFRLGSEWEACLPLSFPASGYIPPGPEELPSLLPHAQIHQIVTSECLCPPQALCGLHTAAMIRSMVTLTEVSLFFFFLVLCIALRKCSTPHSAGSSSKGG</sequence>
<protein>
    <submittedName>
        <fullName evidence="2">Uncharacterized protein</fullName>
    </submittedName>
</protein>
<dbReference type="EMBL" id="JAPTMU010000009">
    <property type="protein sequence ID" value="KAJ4938317.1"/>
    <property type="molecule type" value="Genomic_DNA"/>
</dbReference>
<gene>
    <name evidence="2" type="ORF">JOQ06_002937</name>
</gene>
<comment type="caution">
    <text evidence="2">The sequence shown here is derived from an EMBL/GenBank/DDBJ whole genome shotgun (WGS) entry which is preliminary data.</text>
</comment>
<dbReference type="AlphaFoldDB" id="A0AAD6B5B6"/>
<keyword evidence="1" id="KW-1133">Transmembrane helix</keyword>
<accession>A0AAD6B5B6</accession>
<organism evidence="2 3">
    <name type="scientific">Pogonophryne albipinna</name>
    <dbReference type="NCBI Taxonomy" id="1090488"/>
    <lineage>
        <taxon>Eukaryota</taxon>
        <taxon>Metazoa</taxon>
        <taxon>Chordata</taxon>
        <taxon>Craniata</taxon>
        <taxon>Vertebrata</taxon>
        <taxon>Euteleostomi</taxon>
        <taxon>Actinopterygii</taxon>
        <taxon>Neopterygii</taxon>
        <taxon>Teleostei</taxon>
        <taxon>Neoteleostei</taxon>
        <taxon>Acanthomorphata</taxon>
        <taxon>Eupercaria</taxon>
        <taxon>Perciformes</taxon>
        <taxon>Notothenioidei</taxon>
        <taxon>Pogonophryne</taxon>
    </lineage>
</organism>
<feature type="transmembrane region" description="Helical" evidence="1">
    <location>
        <begin position="72"/>
        <end position="91"/>
    </location>
</feature>
<keyword evidence="1" id="KW-0812">Transmembrane</keyword>
<proteinExistence type="predicted"/>
<keyword evidence="1" id="KW-0472">Membrane</keyword>
<evidence type="ECO:0000256" key="1">
    <source>
        <dbReference type="SAM" id="Phobius"/>
    </source>
</evidence>
<name>A0AAD6B5B6_9TELE</name>
<dbReference type="Proteomes" id="UP001219934">
    <property type="component" value="Unassembled WGS sequence"/>
</dbReference>
<feature type="non-terminal residue" evidence="2">
    <location>
        <position position="1"/>
    </location>
</feature>
<reference evidence="2" key="1">
    <citation type="submission" date="2022-11" db="EMBL/GenBank/DDBJ databases">
        <title>Chromosome-level genome of Pogonophryne albipinna.</title>
        <authorList>
            <person name="Jo E."/>
        </authorList>
    </citation>
    <scope>NUCLEOTIDE SEQUENCE</scope>
    <source>
        <strain evidence="2">SGF0006</strain>
        <tissue evidence="2">Muscle</tissue>
    </source>
</reference>
<evidence type="ECO:0000313" key="3">
    <source>
        <dbReference type="Proteomes" id="UP001219934"/>
    </source>
</evidence>
<evidence type="ECO:0000313" key="2">
    <source>
        <dbReference type="EMBL" id="KAJ4938317.1"/>
    </source>
</evidence>